<dbReference type="EMBL" id="QGDO01000007">
    <property type="protein sequence ID" value="PWJ38464.1"/>
    <property type="molecule type" value="Genomic_DNA"/>
</dbReference>
<comment type="caution">
    <text evidence="1">The sequence shown here is derived from an EMBL/GenBank/DDBJ whole genome shotgun (WGS) entry which is preliminary data.</text>
</comment>
<evidence type="ECO:0008006" key="3">
    <source>
        <dbReference type="Google" id="ProtNLM"/>
    </source>
</evidence>
<keyword evidence="2" id="KW-1185">Reference proteome</keyword>
<accession>A0A315ZTB3</accession>
<dbReference type="Proteomes" id="UP000245535">
    <property type="component" value="Unassembled WGS sequence"/>
</dbReference>
<evidence type="ECO:0000313" key="1">
    <source>
        <dbReference type="EMBL" id="PWJ38464.1"/>
    </source>
</evidence>
<reference evidence="1 2" key="1">
    <citation type="submission" date="2018-03" db="EMBL/GenBank/DDBJ databases">
        <title>Genomic Encyclopedia of Archaeal and Bacterial Type Strains, Phase II (KMG-II): from individual species to whole genera.</title>
        <authorList>
            <person name="Goeker M."/>
        </authorList>
    </citation>
    <scope>NUCLEOTIDE SEQUENCE [LARGE SCALE GENOMIC DNA]</scope>
    <source>
        <strain evidence="1 2">DSM 28229</strain>
    </source>
</reference>
<organism evidence="1 2">
    <name type="scientific">Sediminitomix flava</name>
    <dbReference type="NCBI Taxonomy" id="379075"/>
    <lineage>
        <taxon>Bacteria</taxon>
        <taxon>Pseudomonadati</taxon>
        <taxon>Bacteroidota</taxon>
        <taxon>Cytophagia</taxon>
        <taxon>Cytophagales</taxon>
        <taxon>Flammeovirgaceae</taxon>
        <taxon>Sediminitomix</taxon>
    </lineage>
</organism>
<dbReference type="RefSeq" id="WP_109621557.1">
    <property type="nucleotide sequence ID" value="NZ_QGDO01000007.1"/>
</dbReference>
<dbReference type="AlphaFoldDB" id="A0A315ZTB3"/>
<gene>
    <name evidence="1" type="ORF">BC781_10754</name>
</gene>
<proteinExistence type="predicted"/>
<name>A0A315ZTB3_SEDFL</name>
<protein>
    <recommendedName>
        <fullName evidence="3">SpoIIAA-like protein</fullName>
    </recommendedName>
</protein>
<sequence length="146" mass="17430">MLNENIKVEIRENYIYAFQSGEDSFENSLELWTKVHEACCEVNKFKVLGESKTANNLSLRDAFQHVKFFEILDVPVYPKIAWVNHVPEYNETYHFIETIVTNRGLADVKLCKNYKEAEEWLLENNYKIEREKENDLLDDRIFIFNK</sequence>
<evidence type="ECO:0000313" key="2">
    <source>
        <dbReference type="Proteomes" id="UP000245535"/>
    </source>
</evidence>